<gene>
    <name evidence="3" type="ORF">F4148_15085</name>
</gene>
<feature type="compositionally biased region" description="Basic and acidic residues" evidence="2">
    <location>
        <begin position="17"/>
        <end position="32"/>
    </location>
</feature>
<feature type="coiled-coil region" evidence="1">
    <location>
        <begin position="107"/>
        <end position="134"/>
    </location>
</feature>
<feature type="region of interest" description="Disordered" evidence="2">
    <location>
        <begin position="1"/>
        <end position="33"/>
    </location>
</feature>
<evidence type="ECO:0000256" key="2">
    <source>
        <dbReference type="SAM" id="MobiDB-lite"/>
    </source>
</evidence>
<dbReference type="AlphaFoldDB" id="A0A6B1GAB3"/>
<protein>
    <submittedName>
        <fullName evidence="3">Uncharacterized protein</fullName>
    </submittedName>
</protein>
<name>A0A6B1GAB3_9CHLR</name>
<comment type="caution">
    <text evidence="3">The sequence shown here is derived from an EMBL/GenBank/DDBJ whole genome shotgun (WGS) entry which is preliminary data.</text>
</comment>
<evidence type="ECO:0000313" key="3">
    <source>
        <dbReference type="EMBL" id="MYH63014.1"/>
    </source>
</evidence>
<keyword evidence="1" id="KW-0175">Coiled coil</keyword>
<organism evidence="3">
    <name type="scientific">Caldilineaceae bacterium SB0675_bin_29</name>
    <dbReference type="NCBI Taxonomy" id="2605266"/>
    <lineage>
        <taxon>Bacteria</taxon>
        <taxon>Bacillati</taxon>
        <taxon>Chloroflexota</taxon>
        <taxon>Caldilineae</taxon>
        <taxon>Caldilineales</taxon>
        <taxon>Caldilineaceae</taxon>
    </lineage>
</organism>
<accession>A0A6B1GAB3</accession>
<reference evidence="3" key="1">
    <citation type="submission" date="2019-09" db="EMBL/GenBank/DDBJ databases">
        <title>Characterisation of the sponge microbiome using genome-centric metagenomics.</title>
        <authorList>
            <person name="Engelberts J.P."/>
            <person name="Robbins S.J."/>
            <person name="De Goeij J.M."/>
            <person name="Aranda M."/>
            <person name="Bell S.C."/>
            <person name="Webster N.S."/>
        </authorList>
    </citation>
    <scope>NUCLEOTIDE SEQUENCE</scope>
    <source>
        <strain evidence="3">SB0675_bin_29</strain>
    </source>
</reference>
<dbReference type="EMBL" id="VYDA01000537">
    <property type="protein sequence ID" value="MYH63014.1"/>
    <property type="molecule type" value="Genomic_DNA"/>
</dbReference>
<proteinExistence type="predicted"/>
<evidence type="ECO:0000256" key="1">
    <source>
        <dbReference type="SAM" id="Coils"/>
    </source>
</evidence>
<sequence>MAKEKENTGAQNAIVPADKRQLQRQPDESEKAHRARVAYCKLAPSQRTIAAAYRVFKDMEPDAEVKVPGYFGAWAKRFRWKEYAIAWDAYFNDIVATRRDEQMAAARRETVEQAEQLQTLIKQEIERLKEAGQRRRLWPGASEDRTADLSHLATALKDASAARLAALEGIAPDLD</sequence>